<keyword evidence="2" id="KW-1185">Reference proteome</keyword>
<evidence type="ECO:0000313" key="1">
    <source>
        <dbReference type="EMBL" id="TCL53579.1"/>
    </source>
</evidence>
<dbReference type="Gene3D" id="3.40.50.1820">
    <property type="entry name" value="alpha/beta hydrolase"/>
    <property type="match status" value="1"/>
</dbReference>
<gene>
    <name evidence="1" type="ORF">EDC14_10793</name>
</gene>
<feature type="non-terminal residue" evidence="1">
    <location>
        <position position="1"/>
    </location>
</feature>
<comment type="caution">
    <text evidence="1">The sequence shown here is derived from an EMBL/GenBank/DDBJ whole genome shotgun (WGS) entry which is preliminary data.</text>
</comment>
<evidence type="ECO:0000313" key="2">
    <source>
        <dbReference type="Proteomes" id="UP000295008"/>
    </source>
</evidence>
<sequence length="310" mass="32647">TGGLTSGTMSVLMGGDFWDGAGTGAISGGVSAYLGKHTHPTGNDFFDGVRKWFNKAFGVFAATGKYEFRFSDAVSLSGIENTITEGLFKAINPPGVDSPAIYPDNGGGPSLSEAADIADDVYTGQEGKVLSGGWTLIDVYSPKGTGLRMGVYARVGADGNTEYVIANKGTSSLGNWGDNIKQFFGASVDMKKSVAYATAFVKNHPDADITFVGHSKGGAEAAANAVATKKYNAILFNPASVNLKAIGLNSSDYRGNMTAYIVKNEPLNFLFGGISKPIDNVVYLPQQSWNPLYNHSMAGVKKAISEWEGM</sequence>
<dbReference type="Proteomes" id="UP000295008">
    <property type="component" value="Unassembled WGS sequence"/>
</dbReference>
<name>A0A4R1QIW9_HYDET</name>
<accession>A0A4R1QIW9</accession>
<organism evidence="1 2">
    <name type="scientific">Hydrogenispora ethanolica</name>
    <dbReference type="NCBI Taxonomy" id="1082276"/>
    <lineage>
        <taxon>Bacteria</taxon>
        <taxon>Bacillati</taxon>
        <taxon>Bacillota</taxon>
        <taxon>Hydrogenispora</taxon>
    </lineage>
</organism>
<dbReference type="EMBL" id="SLUN01000079">
    <property type="protein sequence ID" value="TCL53579.1"/>
    <property type="molecule type" value="Genomic_DNA"/>
</dbReference>
<dbReference type="AlphaFoldDB" id="A0A4R1QIW9"/>
<reference evidence="1 2" key="1">
    <citation type="submission" date="2019-03" db="EMBL/GenBank/DDBJ databases">
        <title>Genomic Encyclopedia of Type Strains, Phase IV (KMG-IV): sequencing the most valuable type-strain genomes for metagenomic binning, comparative biology and taxonomic classification.</title>
        <authorList>
            <person name="Goeker M."/>
        </authorList>
    </citation>
    <scope>NUCLEOTIDE SEQUENCE [LARGE SCALE GENOMIC DNA]</scope>
    <source>
        <strain evidence="1 2">LX-B</strain>
    </source>
</reference>
<proteinExistence type="predicted"/>
<dbReference type="SUPFAM" id="SSF53474">
    <property type="entry name" value="alpha/beta-Hydrolases"/>
    <property type="match status" value="1"/>
</dbReference>
<protein>
    <submittedName>
        <fullName evidence="1">DUF2974 family protein</fullName>
    </submittedName>
</protein>
<dbReference type="InterPro" id="IPR029058">
    <property type="entry name" value="AB_hydrolase_fold"/>
</dbReference>
<dbReference type="Pfam" id="PF26363">
    <property type="entry name" value="Phospholipase-like"/>
    <property type="match status" value="1"/>
</dbReference>